<dbReference type="SUPFAM" id="SSF48726">
    <property type="entry name" value="Immunoglobulin"/>
    <property type="match status" value="1"/>
</dbReference>
<evidence type="ECO:0000313" key="2">
    <source>
        <dbReference type="Proteomes" id="UP000299102"/>
    </source>
</evidence>
<dbReference type="STRING" id="151549.A0A4C1XRH6"/>
<organism evidence="1 2">
    <name type="scientific">Eumeta variegata</name>
    <name type="common">Bagworm moth</name>
    <name type="synonym">Eumeta japonica</name>
    <dbReference type="NCBI Taxonomy" id="151549"/>
    <lineage>
        <taxon>Eukaryota</taxon>
        <taxon>Metazoa</taxon>
        <taxon>Ecdysozoa</taxon>
        <taxon>Arthropoda</taxon>
        <taxon>Hexapoda</taxon>
        <taxon>Insecta</taxon>
        <taxon>Pterygota</taxon>
        <taxon>Neoptera</taxon>
        <taxon>Endopterygota</taxon>
        <taxon>Lepidoptera</taxon>
        <taxon>Glossata</taxon>
        <taxon>Ditrysia</taxon>
        <taxon>Tineoidea</taxon>
        <taxon>Psychidae</taxon>
        <taxon>Oiketicinae</taxon>
        <taxon>Eumeta</taxon>
    </lineage>
</organism>
<proteinExistence type="predicted"/>
<dbReference type="AlphaFoldDB" id="A0A4C1XRH6"/>
<comment type="caution">
    <text evidence="1">The sequence shown here is derived from an EMBL/GenBank/DDBJ whole genome shotgun (WGS) entry which is preliminary data.</text>
</comment>
<dbReference type="Proteomes" id="UP000299102">
    <property type="component" value="Unassembled WGS sequence"/>
</dbReference>
<evidence type="ECO:0008006" key="3">
    <source>
        <dbReference type="Google" id="ProtNLM"/>
    </source>
</evidence>
<name>A0A4C1XRH6_EUMVA</name>
<dbReference type="Gene3D" id="2.60.40.10">
    <property type="entry name" value="Immunoglobulins"/>
    <property type="match status" value="1"/>
</dbReference>
<dbReference type="InterPro" id="IPR013783">
    <property type="entry name" value="Ig-like_fold"/>
</dbReference>
<sequence>MPGLLKRRMPAALLGNGAFGKRWFREGSSYPLEAVMSSGKTRAEPVVATLSLTPTREDDGALFHCVVWNRALPEGHQLKASVDLDVKCEYRLVIAIRIFQTDFA</sequence>
<dbReference type="InterPro" id="IPR036179">
    <property type="entry name" value="Ig-like_dom_sf"/>
</dbReference>
<accession>A0A4C1XRH6</accession>
<reference evidence="1 2" key="1">
    <citation type="journal article" date="2019" name="Commun. Biol.">
        <title>The bagworm genome reveals a unique fibroin gene that provides high tensile strength.</title>
        <authorList>
            <person name="Kono N."/>
            <person name="Nakamura H."/>
            <person name="Ohtoshi R."/>
            <person name="Tomita M."/>
            <person name="Numata K."/>
            <person name="Arakawa K."/>
        </authorList>
    </citation>
    <scope>NUCLEOTIDE SEQUENCE [LARGE SCALE GENOMIC DNA]</scope>
</reference>
<evidence type="ECO:0000313" key="1">
    <source>
        <dbReference type="EMBL" id="GBP64769.1"/>
    </source>
</evidence>
<dbReference type="OrthoDB" id="5857426at2759"/>
<dbReference type="EMBL" id="BGZK01000908">
    <property type="protein sequence ID" value="GBP64769.1"/>
    <property type="molecule type" value="Genomic_DNA"/>
</dbReference>
<protein>
    <recommendedName>
        <fullName evidence="3">Ig-like domain-containing protein</fullName>
    </recommendedName>
</protein>
<gene>
    <name evidence="1" type="ORF">EVAR_14965_1</name>
</gene>
<keyword evidence="2" id="KW-1185">Reference proteome</keyword>